<keyword evidence="9" id="KW-1185">Reference proteome</keyword>
<name>A0ABD0R128_CIRMR</name>
<evidence type="ECO:0000256" key="4">
    <source>
        <dbReference type="ARBA" id="ARBA00022737"/>
    </source>
</evidence>
<evidence type="ECO:0000256" key="3">
    <source>
        <dbReference type="ARBA" id="ARBA00022614"/>
    </source>
</evidence>
<organism evidence="8 9">
    <name type="scientific">Cirrhinus mrigala</name>
    <name type="common">Mrigala</name>
    <dbReference type="NCBI Taxonomy" id="683832"/>
    <lineage>
        <taxon>Eukaryota</taxon>
        <taxon>Metazoa</taxon>
        <taxon>Chordata</taxon>
        <taxon>Craniata</taxon>
        <taxon>Vertebrata</taxon>
        <taxon>Euteleostomi</taxon>
        <taxon>Actinopterygii</taxon>
        <taxon>Neopterygii</taxon>
        <taxon>Teleostei</taxon>
        <taxon>Ostariophysi</taxon>
        <taxon>Cypriniformes</taxon>
        <taxon>Cyprinidae</taxon>
        <taxon>Labeoninae</taxon>
        <taxon>Labeonini</taxon>
        <taxon>Cirrhinus</taxon>
    </lineage>
</organism>
<dbReference type="PROSITE" id="PS50837">
    <property type="entry name" value="NACHT"/>
    <property type="match status" value="1"/>
</dbReference>
<reference evidence="8 9" key="1">
    <citation type="submission" date="2024-05" db="EMBL/GenBank/DDBJ databases">
        <title>Genome sequencing and assembly of Indian major carp, Cirrhinus mrigala (Hamilton, 1822).</title>
        <authorList>
            <person name="Mohindra V."/>
            <person name="Chowdhury L.M."/>
            <person name="Lal K."/>
            <person name="Jena J.K."/>
        </authorList>
    </citation>
    <scope>NUCLEOTIDE SEQUENCE [LARGE SCALE GENOMIC DNA]</scope>
    <source>
        <strain evidence="8">CM1030</strain>
        <tissue evidence="8">Blood</tissue>
    </source>
</reference>
<dbReference type="FunFam" id="3.40.50.300:FF:000210">
    <property type="entry name" value="Si:dkey-16p6.1"/>
    <property type="match status" value="1"/>
</dbReference>
<dbReference type="InterPro" id="IPR041267">
    <property type="entry name" value="NLRP_HD2"/>
</dbReference>
<evidence type="ECO:0000256" key="5">
    <source>
        <dbReference type="ARBA" id="ARBA00022741"/>
    </source>
</evidence>
<accession>A0ABD0R128</accession>
<evidence type="ECO:0000259" key="7">
    <source>
        <dbReference type="PROSITE" id="PS50837"/>
    </source>
</evidence>
<protein>
    <recommendedName>
        <fullName evidence="7">NACHT domain-containing protein</fullName>
    </recommendedName>
</protein>
<dbReference type="InterPro" id="IPR027417">
    <property type="entry name" value="P-loop_NTPase"/>
</dbReference>
<dbReference type="Proteomes" id="UP001529510">
    <property type="component" value="Unassembled WGS sequence"/>
</dbReference>
<evidence type="ECO:0000256" key="1">
    <source>
        <dbReference type="ARBA" id="ARBA00004496"/>
    </source>
</evidence>
<evidence type="ECO:0000313" key="8">
    <source>
        <dbReference type="EMBL" id="KAL0191998.1"/>
    </source>
</evidence>
<dbReference type="GO" id="GO:0005737">
    <property type="term" value="C:cytoplasm"/>
    <property type="evidence" value="ECO:0007669"/>
    <property type="project" value="UniProtKB-SubCell"/>
</dbReference>
<dbReference type="InterPro" id="IPR041075">
    <property type="entry name" value="NOD1/2_WH"/>
</dbReference>
<proteinExistence type="predicted"/>
<evidence type="ECO:0000256" key="6">
    <source>
        <dbReference type="ARBA" id="ARBA00022840"/>
    </source>
</evidence>
<dbReference type="SMART" id="SM01288">
    <property type="entry name" value="FISNA"/>
    <property type="match status" value="1"/>
</dbReference>
<dbReference type="InterPro" id="IPR007111">
    <property type="entry name" value="NACHT_NTPase"/>
</dbReference>
<dbReference type="Pfam" id="PF05729">
    <property type="entry name" value="NACHT"/>
    <property type="match status" value="1"/>
</dbReference>
<dbReference type="InterPro" id="IPR051261">
    <property type="entry name" value="NLR"/>
</dbReference>
<dbReference type="PANTHER" id="PTHR24106">
    <property type="entry name" value="NACHT, LRR AND CARD DOMAINS-CONTAINING"/>
    <property type="match status" value="1"/>
</dbReference>
<gene>
    <name evidence="8" type="ORF">M9458_010294</name>
</gene>
<dbReference type="Gene3D" id="3.40.50.300">
    <property type="entry name" value="P-loop containing nucleotide triphosphate hydrolases"/>
    <property type="match status" value="1"/>
</dbReference>
<sequence>SNLMKKFEHLYEGTATQENPTLLNEIYTELYITESESREISNEHEVRQIETQSRRAATEDTAIKCNHIFRPLPGQDKAIRTVLTKGVAGIGKTVSVQKFILDWAEGKENQDFQLIFPLPFREINLMKNKTLSLSDLLHVFFPESKEMKLSSDEYKVLFIFDGLDECRLSLDFKSKVKLCNKSESASVDVLLMNLIVGNLLPSALIWITSRPAAADLVPSECVHRVTEVQGFNEPQKEEYFRKRISDQSLANRIISHLKSSRSLYIMCHIPVFCWISAAVLEKMLSRAESGEIPKTLTQMYTHFLILQTNIKHEKDYERKTDEDMILKLGKVAFQQLVKGNLIFYEEDLRECGIDVTEASVYSGLCTQIFKEEFGLYQGKVFCFVHLSIQEHLAALYAHLSWRNHNRNVIDQINKQSLLSIVKDWFKLNSLSDLHQRAVDEALQSKNGHLDLFLQFLLGLSVESHQILLQRIMMMKRSSSDSNEKTVKYVKKKIRTIDTPEKSINLFHCLSELGDRSLVEKIQQYLKSGTIKEAKLTSSQWSAVVFVLLTSEEELN</sequence>
<dbReference type="Pfam" id="PF17779">
    <property type="entry name" value="WHD_NOD2"/>
    <property type="match status" value="1"/>
</dbReference>
<dbReference type="SUPFAM" id="SSF52540">
    <property type="entry name" value="P-loop containing nucleoside triphosphate hydrolases"/>
    <property type="match status" value="1"/>
</dbReference>
<dbReference type="EMBL" id="JAMKFB020000005">
    <property type="protein sequence ID" value="KAL0191998.1"/>
    <property type="molecule type" value="Genomic_DNA"/>
</dbReference>
<comment type="subcellular location">
    <subcellularLocation>
        <location evidence="1">Cytoplasm</location>
    </subcellularLocation>
</comment>
<dbReference type="InterPro" id="IPR029495">
    <property type="entry name" value="NACHT-assoc"/>
</dbReference>
<feature type="non-terminal residue" evidence="8">
    <location>
        <position position="1"/>
    </location>
</feature>
<keyword evidence="2" id="KW-0963">Cytoplasm</keyword>
<keyword evidence="5" id="KW-0547">Nucleotide-binding</keyword>
<feature type="non-terminal residue" evidence="8">
    <location>
        <position position="555"/>
    </location>
</feature>
<keyword evidence="3" id="KW-0433">Leucine-rich repeat</keyword>
<keyword evidence="4" id="KW-0677">Repeat</keyword>
<dbReference type="GO" id="GO:0005524">
    <property type="term" value="F:ATP binding"/>
    <property type="evidence" value="ECO:0007669"/>
    <property type="project" value="UniProtKB-KW"/>
</dbReference>
<evidence type="ECO:0000256" key="2">
    <source>
        <dbReference type="ARBA" id="ARBA00022490"/>
    </source>
</evidence>
<evidence type="ECO:0000313" key="9">
    <source>
        <dbReference type="Proteomes" id="UP001529510"/>
    </source>
</evidence>
<feature type="domain" description="NACHT" evidence="7">
    <location>
        <begin position="80"/>
        <end position="213"/>
    </location>
</feature>
<keyword evidence="6" id="KW-0067">ATP-binding</keyword>
<comment type="caution">
    <text evidence="8">The sequence shown here is derived from an EMBL/GenBank/DDBJ whole genome shotgun (WGS) entry which is preliminary data.</text>
</comment>
<dbReference type="Pfam" id="PF17776">
    <property type="entry name" value="NLRC4_HD2"/>
    <property type="match status" value="1"/>
</dbReference>
<dbReference type="Pfam" id="PF14484">
    <property type="entry name" value="FISNA"/>
    <property type="match status" value="1"/>
</dbReference>
<dbReference type="AlphaFoldDB" id="A0ABD0R128"/>